<keyword evidence="16 19" id="KW-0753">Steroid metabolism</keyword>
<evidence type="ECO:0000256" key="13">
    <source>
        <dbReference type="ARBA" id="ARBA00023011"/>
    </source>
</evidence>
<evidence type="ECO:0000313" key="22">
    <source>
        <dbReference type="EMBL" id="AET40608.1"/>
    </source>
</evidence>
<dbReference type="PANTHER" id="PTHR43290">
    <property type="entry name" value="MEVALONATE KINASE"/>
    <property type="match status" value="1"/>
</dbReference>
<keyword evidence="7" id="KW-0479">Metal-binding</keyword>
<dbReference type="SUPFAM" id="SSF55060">
    <property type="entry name" value="GHMP Kinase, C-terminal domain"/>
    <property type="match status" value="1"/>
</dbReference>
<dbReference type="RefSeq" id="XP_003647425.1">
    <property type="nucleotide sequence ID" value="XM_003647377.1"/>
</dbReference>
<dbReference type="Gene3D" id="3.30.70.890">
    <property type="entry name" value="GHMP kinase, C-terminal domain"/>
    <property type="match status" value="1"/>
</dbReference>
<evidence type="ECO:0000256" key="1">
    <source>
        <dbReference type="ARBA" id="ARBA00004496"/>
    </source>
</evidence>
<evidence type="ECO:0000259" key="21">
    <source>
        <dbReference type="Pfam" id="PF08544"/>
    </source>
</evidence>
<dbReference type="InterPro" id="IPR006204">
    <property type="entry name" value="GHMP_kinase_N_dom"/>
</dbReference>
<evidence type="ECO:0000256" key="15">
    <source>
        <dbReference type="ARBA" id="ARBA00023166"/>
    </source>
</evidence>
<dbReference type="GO" id="GO:0046872">
    <property type="term" value="F:metal ion binding"/>
    <property type="evidence" value="ECO:0007669"/>
    <property type="project" value="UniProtKB-KW"/>
</dbReference>
<dbReference type="InterPro" id="IPR006205">
    <property type="entry name" value="Mev_gal_kin"/>
</dbReference>
<dbReference type="OMA" id="LMDFNHG"/>
<dbReference type="KEGG" id="erc:Ecym_6226"/>
<keyword evidence="12 19" id="KW-0752">Steroid biosynthesis</keyword>
<keyword evidence="4 19" id="KW-0963">Cytoplasm</keyword>
<dbReference type="Pfam" id="PF00288">
    <property type="entry name" value="GHMP_kinases_N"/>
    <property type="match status" value="1"/>
</dbReference>
<evidence type="ECO:0000313" key="23">
    <source>
        <dbReference type="Proteomes" id="UP000006790"/>
    </source>
</evidence>
<dbReference type="InterPro" id="IPR036554">
    <property type="entry name" value="GHMP_kinase_C_sf"/>
</dbReference>
<keyword evidence="14 19" id="KW-0443">Lipid metabolism</keyword>
<dbReference type="SUPFAM" id="SSF54211">
    <property type="entry name" value="Ribosomal protein S5 domain 2-like"/>
    <property type="match status" value="1"/>
</dbReference>
<protein>
    <recommendedName>
        <fullName evidence="3 19">Mevalonate kinase</fullName>
        <shortName evidence="19">MK</shortName>
        <ecNumber evidence="3 19">2.7.1.36</ecNumber>
    </recommendedName>
</protein>
<evidence type="ECO:0000256" key="4">
    <source>
        <dbReference type="ARBA" id="ARBA00022490"/>
    </source>
</evidence>
<dbReference type="eggNOG" id="KOG1511">
    <property type="taxonomic scope" value="Eukaryota"/>
</dbReference>
<dbReference type="UniPathway" id="UPA00057">
    <property type="reaction ID" value="UER00098"/>
</dbReference>
<dbReference type="Pfam" id="PF08544">
    <property type="entry name" value="GHMP_kinases_C"/>
    <property type="match status" value="1"/>
</dbReference>
<dbReference type="InterPro" id="IPR006203">
    <property type="entry name" value="GHMP_knse_ATP-bd_CS"/>
</dbReference>
<dbReference type="EC" id="2.7.1.36" evidence="3 19"/>
<keyword evidence="8 19" id="KW-0547">Nucleotide-binding</keyword>
<organism evidence="22 23">
    <name type="scientific">Eremothecium cymbalariae (strain CBS 270.75 / DBVPG 7215 / KCTC 17166 / NRRL Y-17582)</name>
    <name type="common">Yeast</name>
    <dbReference type="NCBI Taxonomy" id="931890"/>
    <lineage>
        <taxon>Eukaryota</taxon>
        <taxon>Fungi</taxon>
        <taxon>Dikarya</taxon>
        <taxon>Ascomycota</taxon>
        <taxon>Saccharomycotina</taxon>
        <taxon>Saccharomycetes</taxon>
        <taxon>Saccharomycetales</taxon>
        <taxon>Saccharomycetaceae</taxon>
        <taxon>Eremothecium</taxon>
    </lineage>
</organism>
<gene>
    <name evidence="22" type="ordered locus">Ecym_6226</name>
</gene>
<evidence type="ECO:0000256" key="18">
    <source>
        <dbReference type="ARBA" id="ARBA00029438"/>
    </source>
</evidence>
<dbReference type="Gene3D" id="3.30.230.10">
    <property type="match status" value="1"/>
</dbReference>
<dbReference type="Proteomes" id="UP000006790">
    <property type="component" value="Chromosome 6"/>
</dbReference>
<dbReference type="OrthoDB" id="1652964at2759"/>
<keyword evidence="13 19" id="KW-0756">Sterol biosynthesis</keyword>
<keyword evidence="11" id="KW-0460">Magnesium</keyword>
<evidence type="ECO:0000256" key="16">
    <source>
        <dbReference type="ARBA" id="ARBA00023221"/>
    </source>
</evidence>
<dbReference type="GO" id="GO:0006696">
    <property type="term" value="P:ergosterol biosynthetic process"/>
    <property type="evidence" value="ECO:0007669"/>
    <property type="project" value="EnsemblFungi"/>
</dbReference>
<dbReference type="InParanoid" id="G8JVC9"/>
<dbReference type="GeneID" id="11468981"/>
<dbReference type="InterPro" id="IPR014721">
    <property type="entry name" value="Ribsml_uS5_D2-typ_fold_subgr"/>
</dbReference>
<evidence type="ECO:0000256" key="9">
    <source>
        <dbReference type="ARBA" id="ARBA00022777"/>
    </source>
</evidence>
<evidence type="ECO:0000256" key="19">
    <source>
        <dbReference type="RuleBase" id="RU363087"/>
    </source>
</evidence>
<dbReference type="AlphaFoldDB" id="G8JVC9"/>
<dbReference type="STRING" id="931890.G8JVC9"/>
<comment type="subcellular location">
    <subcellularLocation>
        <location evidence="1 19">Cytoplasm</location>
    </subcellularLocation>
</comment>
<comment type="pathway">
    <text evidence="18 19">Isoprenoid biosynthesis; isopentenyl diphosphate biosynthesis via mevalonate pathway; isopentenyl diphosphate from (R)-mevalonate: step 1/3.</text>
</comment>
<name>G8JVC9_ERECY</name>
<dbReference type="InterPro" id="IPR020568">
    <property type="entry name" value="Ribosomal_Su5_D2-typ_SF"/>
</dbReference>
<evidence type="ECO:0000256" key="6">
    <source>
        <dbReference type="ARBA" id="ARBA00022679"/>
    </source>
</evidence>
<feature type="domain" description="GHMP kinase N-terminal" evidence="20">
    <location>
        <begin position="127"/>
        <end position="209"/>
    </location>
</feature>
<dbReference type="GO" id="GO:0005524">
    <property type="term" value="F:ATP binding"/>
    <property type="evidence" value="ECO:0007669"/>
    <property type="project" value="UniProtKB-KW"/>
</dbReference>
<evidence type="ECO:0000256" key="8">
    <source>
        <dbReference type="ARBA" id="ARBA00022741"/>
    </source>
</evidence>
<dbReference type="PRINTS" id="PR00959">
    <property type="entry name" value="MEVGALKINASE"/>
</dbReference>
<evidence type="ECO:0000256" key="11">
    <source>
        <dbReference type="ARBA" id="ARBA00022842"/>
    </source>
</evidence>
<dbReference type="HOGENOM" id="CLU_017814_0_1_1"/>
<evidence type="ECO:0000256" key="12">
    <source>
        <dbReference type="ARBA" id="ARBA00022955"/>
    </source>
</evidence>
<dbReference type="GO" id="GO:0005829">
    <property type="term" value="C:cytosol"/>
    <property type="evidence" value="ECO:0007669"/>
    <property type="project" value="TreeGrafter"/>
</dbReference>
<evidence type="ECO:0000259" key="20">
    <source>
        <dbReference type="Pfam" id="PF00288"/>
    </source>
</evidence>
<proteinExistence type="inferred from homology"/>
<dbReference type="EMBL" id="CP002502">
    <property type="protein sequence ID" value="AET40608.1"/>
    <property type="molecule type" value="Genomic_DNA"/>
</dbReference>
<dbReference type="FunFam" id="3.30.70.890:FF:000003">
    <property type="entry name" value="Mevalonate kinase"/>
    <property type="match status" value="1"/>
</dbReference>
<dbReference type="InterPro" id="IPR013750">
    <property type="entry name" value="GHMP_kinase_C_dom"/>
</dbReference>
<dbReference type="FunCoup" id="G8JVC9">
    <property type="interactions" value="429"/>
</dbReference>
<comment type="similarity">
    <text evidence="2 19">Belongs to the GHMP kinase family. Mevalonate kinase subfamily.</text>
</comment>
<keyword evidence="15 19" id="KW-1207">Sterol metabolism</keyword>
<keyword evidence="5 19" id="KW-0444">Lipid biosynthesis</keyword>
<accession>G8JVC9</accession>
<dbReference type="NCBIfam" id="TIGR00549">
    <property type="entry name" value="mevalon_kin"/>
    <property type="match status" value="1"/>
</dbReference>
<evidence type="ECO:0000256" key="7">
    <source>
        <dbReference type="ARBA" id="ARBA00022723"/>
    </source>
</evidence>
<dbReference type="PANTHER" id="PTHR43290:SF2">
    <property type="entry name" value="MEVALONATE KINASE"/>
    <property type="match status" value="1"/>
</dbReference>
<keyword evidence="9 19" id="KW-0418">Kinase</keyword>
<evidence type="ECO:0000256" key="17">
    <source>
        <dbReference type="ARBA" id="ARBA00029310"/>
    </source>
</evidence>
<reference evidence="23" key="1">
    <citation type="journal article" date="2012" name="G3 (Bethesda)">
        <title>Pichia sorbitophila, an interspecies yeast hybrid reveals early steps of genome resolution following polyploidization.</title>
        <authorList>
            <person name="Leh Louis V."/>
            <person name="Despons L."/>
            <person name="Friedrich A."/>
            <person name="Martin T."/>
            <person name="Durrens P."/>
            <person name="Casaregola S."/>
            <person name="Neuveglise C."/>
            <person name="Fairhead C."/>
            <person name="Marck C."/>
            <person name="Cruz J.A."/>
            <person name="Straub M.L."/>
            <person name="Kugler V."/>
            <person name="Sacerdot C."/>
            <person name="Uzunov Z."/>
            <person name="Thierry A."/>
            <person name="Weiss S."/>
            <person name="Bleykasten C."/>
            <person name="De Montigny J."/>
            <person name="Jacques N."/>
            <person name="Jung P."/>
            <person name="Lemaire M."/>
            <person name="Mallet S."/>
            <person name="Morel G."/>
            <person name="Richard G.F."/>
            <person name="Sarkar A."/>
            <person name="Savel G."/>
            <person name="Schacherer J."/>
            <person name="Seret M.L."/>
            <person name="Talla E."/>
            <person name="Samson G."/>
            <person name="Jubin C."/>
            <person name="Poulain J."/>
            <person name="Vacherie B."/>
            <person name="Barbe V."/>
            <person name="Pelletier E."/>
            <person name="Sherman D.J."/>
            <person name="Westhof E."/>
            <person name="Weissenbach J."/>
            <person name="Baret P.V."/>
            <person name="Wincker P."/>
            <person name="Gaillardin C."/>
            <person name="Dujon B."/>
            <person name="Souciet J.L."/>
        </authorList>
    </citation>
    <scope>NUCLEOTIDE SEQUENCE [LARGE SCALE GENOMIC DNA]</scope>
    <source>
        <strain evidence="23">CBS 270.75 / DBVPG 7215 / KCTC 17166 / NRRL Y-17582</strain>
    </source>
</reference>
<evidence type="ECO:0000256" key="2">
    <source>
        <dbReference type="ARBA" id="ARBA00006495"/>
    </source>
</evidence>
<sequence length="424" mass="46385">MTIISPSVLLPLVTSAPGKVIIFGEHAAVYNRAAIAASVSSLRTYLFVSQCQDEETIGMEFPDIKFSCKWSHKELSSISKEVLSKCFHSKNLQSELTEFLEQPLSKLDDTLTRHAAFCFLYLYMCLCPDMKGIKFIMKSTLPIGAGLGSSASVAVCLSLAMAKLGGHIGHESNRLTAAEKAFINQWSLTGEKCIHGTPSGIDNAVATYGNAVLFQRQSDGSTRFEPMKDFPQIPMILTNTKIPKSTKVLVANVRKLVEKDPLITTPILDAMEQIAKKASKILPAVDTDTLLYAELLELVRINHGLLVSLGVSHPGLEAVKCLSDNMKVGATKLTGAGGGGCALTLLNKDIDYQEIDQFIDTLSQQYGYESFSTDLGGFGCCFLSRESMQSRLEEITRLFEEPSTEQQLTDMLLPGNSSLMWIHH</sequence>
<feature type="domain" description="GHMP kinase C-terminal" evidence="21">
    <location>
        <begin position="293"/>
        <end position="349"/>
    </location>
</feature>
<dbReference type="GO" id="GO:0010142">
    <property type="term" value="P:farnesyl diphosphate biosynthetic process, mevalonate pathway"/>
    <property type="evidence" value="ECO:0007669"/>
    <property type="project" value="EnsemblFungi"/>
</dbReference>
<keyword evidence="23" id="KW-1185">Reference proteome</keyword>
<keyword evidence="6 19" id="KW-0808">Transferase</keyword>
<dbReference type="GO" id="GO:0019287">
    <property type="term" value="P:isopentenyl diphosphate biosynthetic process, mevalonate pathway"/>
    <property type="evidence" value="ECO:0007669"/>
    <property type="project" value="UniProtKB-UniPathway"/>
</dbReference>
<dbReference type="GO" id="GO:0004496">
    <property type="term" value="F:mevalonate kinase activity"/>
    <property type="evidence" value="ECO:0007669"/>
    <property type="project" value="UniProtKB-EC"/>
</dbReference>
<dbReference type="PROSITE" id="PS00627">
    <property type="entry name" value="GHMP_KINASES_ATP"/>
    <property type="match status" value="1"/>
</dbReference>
<evidence type="ECO:0000256" key="14">
    <source>
        <dbReference type="ARBA" id="ARBA00023098"/>
    </source>
</evidence>
<keyword evidence="10 19" id="KW-0067">ATP-binding</keyword>
<evidence type="ECO:0000256" key="3">
    <source>
        <dbReference type="ARBA" id="ARBA00012103"/>
    </source>
</evidence>
<comment type="catalytic activity">
    <reaction evidence="17">
        <text>(R)-mevalonate + ATP = (R)-5-phosphomevalonate + ADP + H(+)</text>
        <dbReference type="Rhea" id="RHEA:17065"/>
        <dbReference type="ChEBI" id="CHEBI:15378"/>
        <dbReference type="ChEBI" id="CHEBI:30616"/>
        <dbReference type="ChEBI" id="CHEBI:36464"/>
        <dbReference type="ChEBI" id="CHEBI:58146"/>
        <dbReference type="ChEBI" id="CHEBI:456216"/>
        <dbReference type="EC" id="2.7.1.36"/>
    </reaction>
    <physiologicalReaction direction="left-to-right" evidence="17">
        <dbReference type="Rhea" id="RHEA:17066"/>
    </physiologicalReaction>
</comment>
<evidence type="ECO:0000256" key="10">
    <source>
        <dbReference type="ARBA" id="ARBA00022840"/>
    </source>
</evidence>
<evidence type="ECO:0000256" key="5">
    <source>
        <dbReference type="ARBA" id="ARBA00022516"/>
    </source>
</evidence>
<comment type="function">
    <text evidence="19">Mevalonate kinase; part of the second module of ergosterol biosynthesis pathway that includes the middle steps of the pathway. The second module is carried out in the vacuole and involves the formation of farnesyl diphosphate, which is also an important intermediate in the biosynthesis of ubiquinone, dolichol, heme and prenylated proteins.</text>
</comment>